<reference evidence="1" key="1">
    <citation type="submission" date="2020-08" db="EMBL/GenBank/DDBJ databases">
        <title>Genome sequencing and assembly of the red palm weevil Rhynchophorus ferrugineus.</title>
        <authorList>
            <person name="Dias G.B."/>
            <person name="Bergman C.M."/>
            <person name="Manee M."/>
        </authorList>
    </citation>
    <scope>NUCLEOTIDE SEQUENCE</scope>
    <source>
        <strain evidence="1">AA-2017</strain>
        <tissue evidence="1">Whole larva</tissue>
    </source>
</reference>
<comment type="caution">
    <text evidence="1">The sequence shown here is derived from an EMBL/GenBank/DDBJ whole genome shotgun (WGS) entry which is preliminary data.</text>
</comment>
<proteinExistence type="predicted"/>
<keyword evidence="2" id="KW-1185">Reference proteome</keyword>
<organism evidence="1 2">
    <name type="scientific">Rhynchophorus ferrugineus</name>
    <name type="common">Red palm weevil</name>
    <name type="synonym">Curculio ferrugineus</name>
    <dbReference type="NCBI Taxonomy" id="354439"/>
    <lineage>
        <taxon>Eukaryota</taxon>
        <taxon>Metazoa</taxon>
        <taxon>Ecdysozoa</taxon>
        <taxon>Arthropoda</taxon>
        <taxon>Hexapoda</taxon>
        <taxon>Insecta</taxon>
        <taxon>Pterygota</taxon>
        <taxon>Neoptera</taxon>
        <taxon>Endopterygota</taxon>
        <taxon>Coleoptera</taxon>
        <taxon>Polyphaga</taxon>
        <taxon>Cucujiformia</taxon>
        <taxon>Curculionidae</taxon>
        <taxon>Dryophthorinae</taxon>
        <taxon>Rhynchophorus</taxon>
    </lineage>
</organism>
<evidence type="ECO:0000313" key="2">
    <source>
        <dbReference type="Proteomes" id="UP000625711"/>
    </source>
</evidence>
<dbReference type="EMBL" id="JAACXV010000116">
    <property type="protein sequence ID" value="KAF7283370.1"/>
    <property type="molecule type" value="Genomic_DNA"/>
</dbReference>
<evidence type="ECO:0000313" key="1">
    <source>
        <dbReference type="EMBL" id="KAF7283370.1"/>
    </source>
</evidence>
<gene>
    <name evidence="1" type="ORF">GWI33_000875</name>
</gene>
<accession>A0A834IMG0</accession>
<sequence length="90" mass="10179">MIFCLIDVKQLELRETHNRISYNKRLPSHQIRTSTSSTQLKFAIPTYTSAAFPAQRQPIRPGRPQSAVLPSDRSRLAVSRCAPLQNSISE</sequence>
<dbReference type="Proteomes" id="UP000625711">
    <property type="component" value="Unassembled WGS sequence"/>
</dbReference>
<name>A0A834IMG0_RHYFE</name>
<dbReference type="AlphaFoldDB" id="A0A834IMG0"/>
<protein>
    <submittedName>
        <fullName evidence="1">Uncharacterized protein</fullName>
    </submittedName>
</protein>